<name>A0A2X1N0D1_ECOLX</name>
<dbReference type="AlphaFoldDB" id="A0A2X1N0D1"/>
<dbReference type="GO" id="GO:0016020">
    <property type="term" value="C:membrane"/>
    <property type="evidence" value="ECO:0007669"/>
    <property type="project" value="InterPro"/>
</dbReference>
<dbReference type="InterPro" id="IPR016174">
    <property type="entry name" value="Di-haem_cyt_TM"/>
</dbReference>
<dbReference type="SUPFAM" id="SSF81342">
    <property type="entry name" value="Transmembrane di-heme cytochromes"/>
    <property type="match status" value="1"/>
</dbReference>
<dbReference type="GO" id="GO:0022904">
    <property type="term" value="P:respiratory electron transport chain"/>
    <property type="evidence" value="ECO:0007669"/>
    <property type="project" value="InterPro"/>
</dbReference>
<evidence type="ECO:0000313" key="6">
    <source>
        <dbReference type="Proteomes" id="UP000254255"/>
    </source>
</evidence>
<reference evidence="4 5" key="1">
    <citation type="submission" date="2018-06" db="EMBL/GenBank/DDBJ databases">
        <authorList>
            <consortium name="Pathogen Informatics"/>
            <person name="Doyle S."/>
        </authorList>
    </citation>
    <scope>NUCLEOTIDE SEQUENCE [LARGE SCALE GENOMIC DNA]</scope>
    <source>
        <strain evidence="2 5">NCTC10865</strain>
        <strain evidence="3 6">NCTC13148</strain>
        <strain evidence="1 4">NCTC9073</strain>
    </source>
</reference>
<evidence type="ECO:0000313" key="1">
    <source>
        <dbReference type="EMBL" id="SPX10812.1"/>
    </source>
</evidence>
<accession>A0A2X1N0D1</accession>
<dbReference type="Gene3D" id="1.20.950.20">
    <property type="entry name" value="Transmembrane di-heme cytochromes, Chain C"/>
    <property type="match status" value="1"/>
</dbReference>
<evidence type="ECO:0000313" key="4">
    <source>
        <dbReference type="Proteomes" id="UP000250780"/>
    </source>
</evidence>
<organism evidence="1 4">
    <name type="scientific">Escherichia coli</name>
    <dbReference type="NCBI Taxonomy" id="562"/>
    <lineage>
        <taxon>Bacteria</taxon>
        <taxon>Pseudomonadati</taxon>
        <taxon>Pseudomonadota</taxon>
        <taxon>Gammaproteobacteria</taxon>
        <taxon>Enterobacterales</taxon>
        <taxon>Enterobacteriaceae</taxon>
        <taxon>Escherichia</taxon>
    </lineage>
</organism>
<gene>
    <name evidence="1" type="primary">hyaC_1</name>
    <name evidence="2" type="ORF">NCTC10865_03944</name>
    <name evidence="3" type="ORF">NCTC13148_05849</name>
    <name evidence="1" type="ORF">NCTC9073_02125</name>
</gene>
<protein>
    <submittedName>
        <fullName evidence="1">Ni/Fe-hydrogenase 1 b-type cytochrome subunit</fullName>
    </submittedName>
</protein>
<dbReference type="Proteomes" id="UP000250780">
    <property type="component" value="Unassembled WGS sequence"/>
</dbReference>
<proteinExistence type="predicted"/>
<dbReference type="EMBL" id="UASD01000008">
    <property type="protein sequence ID" value="SPX10812.1"/>
    <property type="molecule type" value="Genomic_DNA"/>
</dbReference>
<dbReference type="Proteomes" id="UP000254159">
    <property type="component" value="Unassembled WGS sequence"/>
</dbReference>
<evidence type="ECO:0000313" key="5">
    <source>
        <dbReference type="Proteomes" id="UP000254159"/>
    </source>
</evidence>
<dbReference type="EMBL" id="UGET01000006">
    <property type="protein sequence ID" value="STN25446.1"/>
    <property type="molecule type" value="Genomic_DNA"/>
</dbReference>
<sequence>MWLIGAFVIGHVYMALREDIMSDDTVISTMVNGYRSHKFGKISNKERS</sequence>
<dbReference type="Proteomes" id="UP000254255">
    <property type="component" value="Unassembled WGS sequence"/>
</dbReference>
<evidence type="ECO:0000313" key="3">
    <source>
        <dbReference type="EMBL" id="STN25446.1"/>
    </source>
</evidence>
<evidence type="ECO:0000313" key="2">
    <source>
        <dbReference type="EMBL" id="STI18606.1"/>
    </source>
</evidence>
<dbReference type="EMBL" id="UGCD01000002">
    <property type="protein sequence ID" value="STI18606.1"/>
    <property type="molecule type" value="Genomic_DNA"/>
</dbReference>